<organism evidence="2 3">
    <name type="scientific">Diabrotica balteata</name>
    <name type="common">Banded cucumber beetle</name>
    <dbReference type="NCBI Taxonomy" id="107213"/>
    <lineage>
        <taxon>Eukaryota</taxon>
        <taxon>Metazoa</taxon>
        <taxon>Ecdysozoa</taxon>
        <taxon>Arthropoda</taxon>
        <taxon>Hexapoda</taxon>
        <taxon>Insecta</taxon>
        <taxon>Pterygota</taxon>
        <taxon>Neoptera</taxon>
        <taxon>Endopterygota</taxon>
        <taxon>Coleoptera</taxon>
        <taxon>Polyphaga</taxon>
        <taxon>Cucujiformia</taxon>
        <taxon>Chrysomeloidea</taxon>
        <taxon>Chrysomelidae</taxon>
        <taxon>Galerucinae</taxon>
        <taxon>Diabroticina</taxon>
        <taxon>Diabroticites</taxon>
        <taxon>Diabrotica</taxon>
    </lineage>
</organism>
<proteinExistence type="predicted"/>
<accession>A0A9N9XF58</accession>
<dbReference type="AlphaFoldDB" id="A0A9N9XF58"/>
<sequence length="386" mass="45652">MSIEDLEGVLHRHLGPERRIVSNDITNLIPPGENFGGEVLKVDITIEDRKTRSHKVLHVVAKRISERETSQRFFNVQKTFKGEIDFYEKIMPTLQKYQKSCGCEEVINCFADIYGSFQNIDRYLGCNRNEAELILKDLAMLHAVPIALKMNNPEQFQAEIRPKLNNAFPVEKIRNHAFLNGWFLVEEILYESDKCVPFIPQVKLLWDKFKCQEEYKSREPFSTFYHGDLWINNIMLKFENDQAIKSKFIDFQLYDYRSPVLDLLFFLFTSIQTSVLKNQFDHLLIVYYENLIKNLQQLKCDVQPFSYTEFLKEFKHEVHTTLVWCIFFVIAVVYGPKGQRVGEEERFHKVDLSKPSNKDYVRKRIHPQAKERIQYLVQICAKNSWL</sequence>
<dbReference type="InterPro" id="IPR015897">
    <property type="entry name" value="CHK_kinase-like"/>
</dbReference>
<keyword evidence="3" id="KW-1185">Reference proteome</keyword>
<dbReference type="PANTHER" id="PTHR11012">
    <property type="entry name" value="PROTEIN KINASE-LIKE DOMAIN-CONTAINING"/>
    <property type="match status" value="1"/>
</dbReference>
<protein>
    <recommendedName>
        <fullName evidence="1">CHK kinase-like domain-containing protein</fullName>
    </recommendedName>
</protein>
<gene>
    <name evidence="2" type="ORF">DIABBA_LOCUS7039</name>
</gene>
<feature type="domain" description="CHK kinase-like" evidence="1">
    <location>
        <begin position="113"/>
        <end position="297"/>
    </location>
</feature>
<dbReference type="InterPro" id="IPR011009">
    <property type="entry name" value="Kinase-like_dom_sf"/>
</dbReference>
<evidence type="ECO:0000259" key="1">
    <source>
        <dbReference type="SMART" id="SM00587"/>
    </source>
</evidence>
<dbReference type="SMART" id="SM00587">
    <property type="entry name" value="CHK"/>
    <property type="match status" value="1"/>
</dbReference>
<dbReference type="Proteomes" id="UP001153709">
    <property type="component" value="Chromosome 4"/>
</dbReference>
<dbReference type="Pfam" id="PF02958">
    <property type="entry name" value="EcKL"/>
    <property type="match status" value="2"/>
</dbReference>
<dbReference type="Gene3D" id="3.90.1200.10">
    <property type="match status" value="1"/>
</dbReference>
<dbReference type="OrthoDB" id="191037at2759"/>
<dbReference type="EMBL" id="OU898279">
    <property type="protein sequence ID" value="CAG9833656.1"/>
    <property type="molecule type" value="Genomic_DNA"/>
</dbReference>
<evidence type="ECO:0000313" key="2">
    <source>
        <dbReference type="EMBL" id="CAG9833656.1"/>
    </source>
</evidence>
<evidence type="ECO:0000313" key="3">
    <source>
        <dbReference type="Proteomes" id="UP001153709"/>
    </source>
</evidence>
<dbReference type="PANTHER" id="PTHR11012:SF55">
    <property type="entry name" value="BHLH DOMAIN-CONTAINING PROTEIN"/>
    <property type="match status" value="1"/>
</dbReference>
<dbReference type="SUPFAM" id="SSF56112">
    <property type="entry name" value="Protein kinase-like (PK-like)"/>
    <property type="match status" value="1"/>
</dbReference>
<dbReference type="InterPro" id="IPR004119">
    <property type="entry name" value="EcKL"/>
</dbReference>
<name>A0A9N9XF58_DIABA</name>
<reference evidence="2" key="1">
    <citation type="submission" date="2022-01" db="EMBL/GenBank/DDBJ databases">
        <authorList>
            <person name="King R."/>
        </authorList>
    </citation>
    <scope>NUCLEOTIDE SEQUENCE</scope>
</reference>